<keyword evidence="3" id="KW-1185">Reference proteome</keyword>
<dbReference type="EMBL" id="JACXVP010000001">
    <property type="protein sequence ID" value="KAG5629741.1"/>
    <property type="molecule type" value="Genomic_DNA"/>
</dbReference>
<protein>
    <submittedName>
        <fullName evidence="2">Uncharacterized protein</fullName>
    </submittedName>
</protein>
<sequence length="153" mass="17117">MSMEGPSRASAADSTPDTESQDQSVTMGIDASIDGATDNYIFICDEVSVPSPEGKNQVGDGKEQLADRQVIPRSQNRLPKVTNLEDVVYQGQRAITKPKWRVTDRPGDRALKGKIKLAMKWRSWRVAEQFCEAVPYRPATQNAKRLKAKARRR</sequence>
<name>A0A9J6AYT8_SOLCO</name>
<evidence type="ECO:0000313" key="2">
    <source>
        <dbReference type="EMBL" id="KAG5629741.1"/>
    </source>
</evidence>
<dbReference type="Proteomes" id="UP000824120">
    <property type="component" value="Chromosome 1"/>
</dbReference>
<comment type="caution">
    <text evidence="2">The sequence shown here is derived from an EMBL/GenBank/DDBJ whole genome shotgun (WGS) entry which is preliminary data.</text>
</comment>
<dbReference type="AlphaFoldDB" id="A0A9J6AYT8"/>
<gene>
    <name evidence="2" type="ORF">H5410_001458</name>
</gene>
<reference evidence="2 3" key="1">
    <citation type="submission" date="2020-09" db="EMBL/GenBank/DDBJ databases">
        <title>De no assembly of potato wild relative species, Solanum commersonii.</title>
        <authorList>
            <person name="Cho K."/>
        </authorList>
    </citation>
    <scope>NUCLEOTIDE SEQUENCE [LARGE SCALE GENOMIC DNA]</scope>
    <source>
        <strain evidence="2">LZ3.2</strain>
        <tissue evidence="2">Leaf</tissue>
    </source>
</reference>
<accession>A0A9J6AYT8</accession>
<feature type="region of interest" description="Disordered" evidence="1">
    <location>
        <begin position="1"/>
        <end position="28"/>
    </location>
</feature>
<proteinExistence type="predicted"/>
<evidence type="ECO:0000313" key="3">
    <source>
        <dbReference type="Proteomes" id="UP000824120"/>
    </source>
</evidence>
<organism evidence="2 3">
    <name type="scientific">Solanum commersonii</name>
    <name type="common">Commerson's wild potato</name>
    <name type="synonym">Commerson's nightshade</name>
    <dbReference type="NCBI Taxonomy" id="4109"/>
    <lineage>
        <taxon>Eukaryota</taxon>
        <taxon>Viridiplantae</taxon>
        <taxon>Streptophyta</taxon>
        <taxon>Embryophyta</taxon>
        <taxon>Tracheophyta</taxon>
        <taxon>Spermatophyta</taxon>
        <taxon>Magnoliopsida</taxon>
        <taxon>eudicotyledons</taxon>
        <taxon>Gunneridae</taxon>
        <taxon>Pentapetalae</taxon>
        <taxon>asterids</taxon>
        <taxon>lamiids</taxon>
        <taxon>Solanales</taxon>
        <taxon>Solanaceae</taxon>
        <taxon>Solanoideae</taxon>
        <taxon>Solaneae</taxon>
        <taxon>Solanum</taxon>
    </lineage>
</organism>
<evidence type="ECO:0000256" key="1">
    <source>
        <dbReference type="SAM" id="MobiDB-lite"/>
    </source>
</evidence>
<feature type="compositionally biased region" description="Polar residues" evidence="1">
    <location>
        <begin position="12"/>
        <end position="26"/>
    </location>
</feature>